<feature type="transmembrane region" description="Helical" evidence="5">
    <location>
        <begin position="95"/>
        <end position="115"/>
    </location>
</feature>
<keyword evidence="4" id="KW-0663">Pyridoxal phosphate</keyword>
<dbReference type="InterPro" id="IPR019942">
    <property type="entry name" value="DapL/ALD1"/>
</dbReference>
<dbReference type="InterPro" id="IPR015424">
    <property type="entry name" value="PyrdxlP-dep_Trfase"/>
</dbReference>
<keyword evidence="3" id="KW-0808">Transferase</keyword>
<keyword evidence="2" id="KW-0032">Aminotransferase</keyword>
<evidence type="ECO:0008006" key="8">
    <source>
        <dbReference type="Google" id="ProtNLM"/>
    </source>
</evidence>
<accession>A0A0S3T9K6</accession>
<dbReference type="AlphaFoldDB" id="A0A0S3T9K6"/>
<proteinExistence type="predicted"/>
<organism evidence="6 7">
    <name type="scientific">Vigna angularis var. angularis</name>
    <dbReference type="NCBI Taxonomy" id="157739"/>
    <lineage>
        <taxon>Eukaryota</taxon>
        <taxon>Viridiplantae</taxon>
        <taxon>Streptophyta</taxon>
        <taxon>Embryophyta</taxon>
        <taxon>Tracheophyta</taxon>
        <taxon>Spermatophyta</taxon>
        <taxon>Magnoliopsida</taxon>
        <taxon>eudicotyledons</taxon>
        <taxon>Gunneridae</taxon>
        <taxon>Pentapetalae</taxon>
        <taxon>rosids</taxon>
        <taxon>fabids</taxon>
        <taxon>Fabales</taxon>
        <taxon>Fabaceae</taxon>
        <taxon>Papilionoideae</taxon>
        <taxon>50 kb inversion clade</taxon>
        <taxon>NPAAA clade</taxon>
        <taxon>indigoferoid/millettioid clade</taxon>
        <taxon>Phaseoleae</taxon>
        <taxon>Vigna</taxon>
    </lineage>
</organism>
<dbReference type="EMBL" id="AP015044">
    <property type="protein sequence ID" value="BAU01912.1"/>
    <property type="molecule type" value="Genomic_DNA"/>
</dbReference>
<reference evidence="6 7" key="1">
    <citation type="journal article" date="2015" name="Sci. Rep.">
        <title>The power of single molecule real-time sequencing technology in the de novo assembly of a eukaryotic genome.</title>
        <authorList>
            <person name="Sakai H."/>
            <person name="Naito K."/>
            <person name="Ogiso-Tanaka E."/>
            <person name="Takahashi Y."/>
            <person name="Iseki K."/>
            <person name="Muto C."/>
            <person name="Satou K."/>
            <person name="Teruya K."/>
            <person name="Shiroma A."/>
            <person name="Shimoji M."/>
            <person name="Hirano T."/>
            <person name="Itoh T."/>
            <person name="Kaga A."/>
            <person name="Tomooka N."/>
        </authorList>
    </citation>
    <scope>NUCLEOTIDE SEQUENCE [LARGE SCALE GENOMIC DNA]</scope>
    <source>
        <strain evidence="7">cv. Shumari</strain>
    </source>
</reference>
<dbReference type="Gene3D" id="3.40.640.10">
    <property type="entry name" value="Type I PLP-dependent aspartate aminotransferase-like (Major domain)"/>
    <property type="match status" value="1"/>
</dbReference>
<comment type="cofactor">
    <cofactor evidence="1">
        <name>pyridoxal 5'-phosphate</name>
        <dbReference type="ChEBI" id="CHEBI:597326"/>
    </cofactor>
</comment>
<evidence type="ECO:0000256" key="3">
    <source>
        <dbReference type="ARBA" id="ARBA00022679"/>
    </source>
</evidence>
<name>A0A0S3T9K6_PHAAN</name>
<evidence type="ECO:0000256" key="4">
    <source>
        <dbReference type="ARBA" id="ARBA00022898"/>
    </source>
</evidence>
<keyword evidence="5" id="KW-0812">Transmembrane</keyword>
<evidence type="ECO:0000256" key="5">
    <source>
        <dbReference type="SAM" id="Phobius"/>
    </source>
</evidence>
<protein>
    <recommendedName>
        <fullName evidence="8">Aminotransferase class I/classII domain-containing protein</fullName>
    </recommendedName>
</protein>
<evidence type="ECO:0000256" key="2">
    <source>
        <dbReference type="ARBA" id="ARBA00022576"/>
    </source>
</evidence>
<dbReference type="InterPro" id="IPR015421">
    <property type="entry name" value="PyrdxlP-dep_Trfase_major"/>
</dbReference>
<dbReference type="Proteomes" id="UP000291084">
    <property type="component" value="Chromosome 11"/>
</dbReference>
<sequence>MGPNLKIAVQDPSFSTYIDSSVIIGQAGKFVDNARKYKNIEYVTCGPQTNFFTDLLSISRTELIFFNSPNNPTGHAATRKQSCFMEPERYATGSFLFHVAFTSILYTLCFFIFSFGNNHLWLLMKGN</sequence>
<evidence type="ECO:0000313" key="6">
    <source>
        <dbReference type="EMBL" id="BAU01912.1"/>
    </source>
</evidence>
<evidence type="ECO:0000256" key="1">
    <source>
        <dbReference type="ARBA" id="ARBA00001933"/>
    </source>
</evidence>
<keyword evidence="5" id="KW-1133">Transmembrane helix</keyword>
<gene>
    <name evidence="6" type="primary">Vigan.11G126400</name>
    <name evidence="6" type="ORF">VIGAN_11126400</name>
</gene>
<evidence type="ECO:0000313" key="7">
    <source>
        <dbReference type="Proteomes" id="UP000291084"/>
    </source>
</evidence>
<keyword evidence="7" id="KW-1185">Reference proteome</keyword>
<dbReference type="PANTHER" id="PTHR43144">
    <property type="entry name" value="AMINOTRANSFERASE"/>
    <property type="match status" value="1"/>
</dbReference>
<keyword evidence="5" id="KW-0472">Membrane</keyword>
<dbReference type="SUPFAM" id="SSF53383">
    <property type="entry name" value="PLP-dependent transferases"/>
    <property type="match status" value="1"/>
</dbReference>
<dbReference type="GO" id="GO:0008483">
    <property type="term" value="F:transaminase activity"/>
    <property type="evidence" value="ECO:0007669"/>
    <property type="project" value="UniProtKB-KW"/>
</dbReference>